<gene>
    <name evidence="1" type="ORF">BHY08_01510</name>
</gene>
<dbReference type="AlphaFoldDB" id="A0A1J0A3W8"/>
<organism evidence="1 2">
    <name type="scientific">Vagococcus teuberi</name>
    <dbReference type="NCBI Taxonomy" id="519472"/>
    <lineage>
        <taxon>Bacteria</taxon>
        <taxon>Bacillati</taxon>
        <taxon>Bacillota</taxon>
        <taxon>Bacilli</taxon>
        <taxon>Lactobacillales</taxon>
        <taxon>Enterococcaceae</taxon>
        <taxon>Vagococcus</taxon>
    </lineage>
</organism>
<dbReference type="KEGG" id="vte:BHY08_01510"/>
<dbReference type="RefSeq" id="WP_071456186.1">
    <property type="nucleotide sequence ID" value="NZ_CP017267.1"/>
</dbReference>
<evidence type="ECO:0000313" key="1">
    <source>
        <dbReference type="EMBL" id="APB30617.1"/>
    </source>
</evidence>
<dbReference type="EMBL" id="CP017267">
    <property type="protein sequence ID" value="APB30617.1"/>
    <property type="molecule type" value="Genomic_DNA"/>
</dbReference>
<accession>A0A1J0A3W8</accession>
<protein>
    <submittedName>
        <fullName evidence="1">Uncharacterized protein</fullName>
    </submittedName>
</protein>
<dbReference type="STRING" id="519472.BHY08_01510"/>
<keyword evidence="2" id="KW-1185">Reference proteome</keyword>
<name>A0A1J0A3W8_9ENTE</name>
<proteinExistence type="predicted"/>
<dbReference type="Proteomes" id="UP000191200">
    <property type="component" value="Chromosome"/>
</dbReference>
<sequence length="79" mass="9227">MNTLVKNFIISNYQIGELFYTKDIYDWLMSYGYTQSQISSALNGLKKQGIISNEADNGVNTIFNREKGKRPFKIWIRLK</sequence>
<reference evidence="1 2" key="1">
    <citation type="submission" date="2016-09" db="EMBL/GenBank/DDBJ databases">
        <title>Vagococcus teuberi sp. nov., isolated from the Malian artisanal sour milk fene.</title>
        <authorList>
            <person name="Wullschleger S."/>
            <person name="Seifert C."/>
            <person name="Baumgartner S."/>
            <person name="Lacroix C."/>
            <person name="Bonfoh B."/>
            <person name="Stevens M.J."/>
            <person name="Meile L."/>
        </authorList>
    </citation>
    <scope>NUCLEOTIDE SEQUENCE [LARGE SCALE GENOMIC DNA]</scope>
    <source>
        <strain evidence="1 2">DSM 21459</strain>
    </source>
</reference>
<evidence type="ECO:0000313" key="2">
    <source>
        <dbReference type="Proteomes" id="UP000191200"/>
    </source>
</evidence>